<dbReference type="RefSeq" id="WP_144238090.1">
    <property type="nucleotide sequence ID" value="NZ_JACJTA010000064.1"/>
</dbReference>
<gene>
    <name evidence="1" type="ORF">H6G81_23770</name>
</gene>
<accession>A0ABR8GW96</accession>
<evidence type="ECO:0000313" key="2">
    <source>
        <dbReference type="Proteomes" id="UP000660380"/>
    </source>
</evidence>
<reference evidence="1 2" key="1">
    <citation type="journal article" date="2020" name="ISME J.">
        <title>Comparative genomics reveals insights into cyanobacterial evolution and habitat adaptation.</title>
        <authorList>
            <person name="Chen M.Y."/>
            <person name="Teng W.K."/>
            <person name="Zhao L."/>
            <person name="Hu C.X."/>
            <person name="Zhou Y.K."/>
            <person name="Han B.P."/>
            <person name="Song L.R."/>
            <person name="Shu W.S."/>
        </authorList>
    </citation>
    <scope>NUCLEOTIDE SEQUENCE [LARGE SCALE GENOMIC DNA]</scope>
    <source>
        <strain evidence="1 2">FACHB-248</strain>
    </source>
</reference>
<dbReference type="EMBL" id="JACJTA010000064">
    <property type="protein sequence ID" value="MBD2607462.1"/>
    <property type="molecule type" value="Genomic_DNA"/>
</dbReference>
<sequence>MFFWKKMKRQAGLMRLQKARAFTQRDAEQLSGLTRHQLRKLEEAELVVPQKNPILYTWNQLIFLRILFEFRQDWTFKQLETIFKCSSSEALNDKIIRRIDSSLAALLILESNDAINFQLVADINFENDLQNHKLKKAVESIRNDIRLNDEEVLAIIKHIASDNSEEYSNSRISIKKQTLVIIPPLIGNLKTLAEQLQIENLDLKLG</sequence>
<evidence type="ECO:0000313" key="1">
    <source>
        <dbReference type="EMBL" id="MBD2607462.1"/>
    </source>
</evidence>
<organism evidence="1 2">
    <name type="scientific">Scytonema hofmannii FACHB-248</name>
    <dbReference type="NCBI Taxonomy" id="1842502"/>
    <lineage>
        <taxon>Bacteria</taxon>
        <taxon>Bacillati</taxon>
        <taxon>Cyanobacteriota</taxon>
        <taxon>Cyanophyceae</taxon>
        <taxon>Nostocales</taxon>
        <taxon>Scytonemataceae</taxon>
        <taxon>Scytonema</taxon>
    </lineage>
</organism>
<keyword evidence="2" id="KW-1185">Reference proteome</keyword>
<name>A0ABR8GW96_9CYAN</name>
<proteinExistence type="predicted"/>
<protein>
    <submittedName>
        <fullName evidence="1">Uncharacterized protein</fullName>
    </submittedName>
</protein>
<dbReference type="Proteomes" id="UP000660380">
    <property type="component" value="Unassembled WGS sequence"/>
</dbReference>
<comment type="caution">
    <text evidence="1">The sequence shown here is derived from an EMBL/GenBank/DDBJ whole genome shotgun (WGS) entry which is preliminary data.</text>
</comment>